<reference evidence="1" key="1">
    <citation type="submission" date="2023-02" db="EMBL/GenBank/DDBJ databases">
        <title>Genome of toxic invasive species Heracleum sosnowskyi carries increased number of genes despite the absence of recent whole-genome duplications.</title>
        <authorList>
            <person name="Schelkunov M."/>
            <person name="Shtratnikova V."/>
            <person name="Makarenko M."/>
            <person name="Klepikova A."/>
            <person name="Omelchenko D."/>
            <person name="Novikova G."/>
            <person name="Obukhova E."/>
            <person name="Bogdanov V."/>
            <person name="Penin A."/>
            <person name="Logacheva M."/>
        </authorList>
    </citation>
    <scope>NUCLEOTIDE SEQUENCE</scope>
    <source>
        <strain evidence="1">Hsosn_3</strain>
        <tissue evidence="1">Leaf</tissue>
    </source>
</reference>
<keyword evidence="2" id="KW-1185">Reference proteome</keyword>
<accession>A0AAD8HUQ2</accession>
<gene>
    <name evidence="1" type="ORF">POM88_028866</name>
</gene>
<protein>
    <submittedName>
        <fullName evidence="1">Uncharacterized protein</fullName>
    </submittedName>
</protein>
<dbReference type="AlphaFoldDB" id="A0AAD8HUQ2"/>
<organism evidence="1 2">
    <name type="scientific">Heracleum sosnowskyi</name>
    <dbReference type="NCBI Taxonomy" id="360622"/>
    <lineage>
        <taxon>Eukaryota</taxon>
        <taxon>Viridiplantae</taxon>
        <taxon>Streptophyta</taxon>
        <taxon>Embryophyta</taxon>
        <taxon>Tracheophyta</taxon>
        <taxon>Spermatophyta</taxon>
        <taxon>Magnoliopsida</taxon>
        <taxon>eudicotyledons</taxon>
        <taxon>Gunneridae</taxon>
        <taxon>Pentapetalae</taxon>
        <taxon>asterids</taxon>
        <taxon>campanulids</taxon>
        <taxon>Apiales</taxon>
        <taxon>Apiaceae</taxon>
        <taxon>Apioideae</taxon>
        <taxon>apioid superclade</taxon>
        <taxon>Tordylieae</taxon>
        <taxon>Tordyliinae</taxon>
        <taxon>Heracleum</taxon>
    </lineage>
</organism>
<sequence length="126" mass="14504">MFVYAPNLSYIEFHSGHVPQFSAKDGFPCIKEVDIDIGLKDDDGAELQVDNEYMMEFATPNLISMLFAVTETRFLRTVLDLSEYQPCRNLKFFYLEGLNEIPNRSTDHVVNYLFTNCPHAEILEGK</sequence>
<evidence type="ECO:0000313" key="1">
    <source>
        <dbReference type="EMBL" id="KAK1372673.1"/>
    </source>
</evidence>
<reference evidence="1" key="2">
    <citation type="submission" date="2023-05" db="EMBL/GenBank/DDBJ databases">
        <authorList>
            <person name="Schelkunov M.I."/>
        </authorList>
    </citation>
    <scope>NUCLEOTIDE SEQUENCE</scope>
    <source>
        <strain evidence="1">Hsosn_3</strain>
        <tissue evidence="1">Leaf</tissue>
    </source>
</reference>
<dbReference type="EMBL" id="JAUIZM010000007">
    <property type="protein sequence ID" value="KAK1372673.1"/>
    <property type="molecule type" value="Genomic_DNA"/>
</dbReference>
<name>A0AAD8HUQ2_9APIA</name>
<evidence type="ECO:0000313" key="2">
    <source>
        <dbReference type="Proteomes" id="UP001237642"/>
    </source>
</evidence>
<dbReference type="Proteomes" id="UP001237642">
    <property type="component" value="Unassembled WGS sequence"/>
</dbReference>
<proteinExistence type="predicted"/>
<comment type="caution">
    <text evidence="1">The sequence shown here is derived from an EMBL/GenBank/DDBJ whole genome shotgun (WGS) entry which is preliminary data.</text>
</comment>